<accession>A0A4R9K2R8</accession>
<sequence length="272" mass="29480">MDLKGKSILVTGAGMGIGALICKELAKAGADQIIGIDVLKESMRETENSTKALGCKFIGLACDLSREDHIESLIKQIKAEKLTFQVLVNNAGIAPSGPFSEQDFSVWKKAVQINVLGVIKLTHASLPILTSHPISHIVNLASIAGKFGSEGTVVYSATKHAIVGFSNALRMEYYEKNLGVSWICPSMVKTRMIDGVKPSLFTPVIEPILVAKAVKKAIEKNKAEVMVPGYVRLSIVILPTLFPRLFMWLAVKTKASRGWLLANKGLEKNIPV</sequence>
<gene>
    <name evidence="4" type="ORF">EHQ58_07460</name>
</gene>
<comment type="caution">
    <text evidence="4">The sequence shown here is derived from an EMBL/GenBank/DDBJ whole genome shotgun (WGS) entry which is preliminary data.</text>
</comment>
<dbReference type="PANTHER" id="PTHR24322">
    <property type="entry name" value="PKSB"/>
    <property type="match status" value="1"/>
</dbReference>
<dbReference type="RefSeq" id="WP_135623248.1">
    <property type="nucleotide sequence ID" value="NZ_RQGD01000022.1"/>
</dbReference>
<keyword evidence="2" id="KW-0560">Oxidoreductase</keyword>
<proteinExistence type="inferred from homology"/>
<evidence type="ECO:0000256" key="1">
    <source>
        <dbReference type="ARBA" id="ARBA00006484"/>
    </source>
</evidence>
<dbReference type="SUPFAM" id="SSF51735">
    <property type="entry name" value="NAD(P)-binding Rossmann-fold domains"/>
    <property type="match status" value="1"/>
</dbReference>
<comment type="similarity">
    <text evidence="1 3">Belongs to the short-chain dehydrogenases/reductases (SDR) family.</text>
</comment>
<dbReference type="AlphaFoldDB" id="A0A4R9K2R8"/>
<dbReference type="Pfam" id="PF00106">
    <property type="entry name" value="adh_short"/>
    <property type="match status" value="1"/>
</dbReference>
<dbReference type="EMBL" id="RQGD01000022">
    <property type="protein sequence ID" value="TGL60323.1"/>
    <property type="molecule type" value="Genomic_DNA"/>
</dbReference>
<protein>
    <submittedName>
        <fullName evidence="4">SDR family NAD(P)-dependent oxidoreductase</fullName>
    </submittedName>
</protein>
<evidence type="ECO:0000313" key="5">
    <source>
        <dbReference type="Proteomes" id="UP000297693"/>
    </source>
</evidence>
<dbReference type="Gene3D" id="3.40.50.720">
    <property type="entry name" value="NAD(P)-binding Rossmann-like Domain"/>
    <property type="match status" value="1"/>
</dbReference>
<name>A0A4R9K2R8_9LEPT</name>
<reference evidence="4" key="1">
    <citation type="journal article" date="2019" name="PLoS Negl. Trop. Dis.">
        <title>Revisiting the worldwide diversity of Leptospira species in the environment.</title>
        <authorList>
            <person name="Vincent A.T."/>
            <person name="Schiettekatte O."/>
            <person name="Bourhy P."/>
            <person name="Veyrier F.J."/>
            <person name="Picardeau M."/>
        </authorList>
    </citation>
    <scope>NUCLEOTIDE SEQUENCE [LARGE SCALE GENOMIC DNA]</scope>
    <source>
        <strain evidence="4">201702476</strain>
    </source>
</reference>
<dbReference type="PRINTS" id="PR00081">
    <property type="entry name" value="GDHRDH"/>
</dbReference>
<dbReference type="InterPro" id="IPR036291">
    <property type="entry name" value="NAD(P)-bd_dom_sf"/>
</dbReference>
<dbReference type="PANTHER" id="PTHR24322:SF736">
    <property type="entry name" value="RETINOL DEHYDROGENASE 10"/>
    <property type="match status" value="1"/>
</dbReference>
<dbReference type="Proteomes" id="UP000297693">
    <property type="component" value="Unassembled WGS sequence"/>
</dbReference>
<evidence type="ECO:0000313" key="4">
    <source>
        <dbReference type="EMBL" id="TGL60323.1"/>
    </source>
</evidence>
<dbReference type="InterPro" id="IPR002347">
    <property type="entry name" value="SDR_fam"/>
</dbReference>
<dbReference type="InterPro" id="IPR020904">
    <property type="entry name" value="Sc_DH/Rdtase_CS"/>
</dbReference>
<organism evidence="4 5">
    <name type="scientific">Leptospira ognonensis</name>
    <dbReference type="NCBI Taxonomy" id="2484945"/>
    <lineage>
        <taxon>Bacteria</taxon>
        <taxon>Pseudomonadati</taxon>
        <taxon>Spirochaetota</taxon>
        <taxon>Spirochaetia</taxon>
        <taxon>Leptospirales</taxon>
        <taxon>Leptospiraceae</taxon>
        <taxon>Leptospira</taxon>
    </lineage>
</organism>
<evidence type="ECO:0000256" key="2">
    <source>
        <dbReference type="ARBA" id="ARBA00023002"/>
    </source>
</evidence>
<dbReference type="PROSITE" id="PS00061">
    <property type="entry name" value="ADH_SHORT"/>
    <property type="match status" value="1"/>
</dbReference>
<evidence type="ECO:0000256" key="3">
    <source>
        <dbReference type="RuleBase" id="RU000363"/>
    </source>
</evidence>
<dbReference type="GO" id="GO:0016616">
    <property type="term" value="F:oxidoreductase activity, acting on the CH-OH group of donors, NAD or NADP as acceptor"/>
    <property type="evidence" value="ECO:0007669"/>
    <property type="project" value="TreeGrafter"/>
</dbReference>
<dbReference type="OrthoDB" id="9793345at2"/>
<keyword evidence="5" id="KW-1185">Reference proteome</keyword>
<dbReference type="PRINTS" id="PR00080">
    <property type="entry name" value="SDRFAMILY"/>
</dbReference>